<gene>
    <name evidence="1" type="ORF">H4317_07520</name>
</gene>
<accession>A0A7G7WB92</accession>
<proteinExistence type="predicted"/>
<evidence type="ECO:0000313" key="2">
    <source>
        <dbReference type="Proteomes" id="UP000515489"/>
    </source>
</evidence>
<dbReference type="RefSeq" id="WP_185889511.1">
    <property type="nucleotide sequence ID" value="NZ_CP060202.1"/>
</dbReference>
<protein>
    <submittedName>
        <fullName evidence="1">Uncharacterized protein</fullName>
    </submittedName>
</protein>
<organism evidence="1 2">
    <name type="scientific">Hymenobacter sediminicola</name>
    <dbReference type="NCBI Taxonomy" id="2761579"/>
    <lineage>
        <taxon>Bacteria</taxon>
        <taxon>Pseudomonadati</taxon>
        <taxon>Bacteroidota</taxon>
        <taxon>Cytophagia</taxon>
        <taxon>Cytophagales</taxon>
        <taxon>Hymenobacteraceae</taxon>
        <taxon>Hymenobacter</taxon>
    </lineage>
</organism>
<name>A0A7G7WB92_9BACT</name>
<reference evidence="1 2" key="1">
    <citation type="submission" date="2020-08" db="EMBL/GenBank/DDBJ databases">
        <title>Hymenobacter sp. S2-20-2 genome sequencing.</title>
        <authorList>
            <person name="Jin L."/>
        </authorList>
    </citation>
    <scope>NUCLEOTIDE SEQUENCE [LARGE SCALE GENOMIC DNA]</scope>
    <source>
        <strain evidence="1 2">S2-20-2</strain>
    </source>
</reference>
<dbReference type="AlphaFoldDB" id="A0A7G7WB92"/>
<sequence>MRFEIIFKEGIKLYPSEIDISDGYFTAHDGFYSQKLIDEWEKAEKRAISISEWHELICWNLYQVMHNAAKEDFMNNVFCLRPAGINPESVKIYLEQHLNGPEYKDMLLLYEH</sequence>
<keyword evidence="2" id="KW-1185">Reference proteome</keyword>
<dbReference type="Proteomes" id="UP000515489">
    <property type="component" value="Chromosome"/>
</dbReference>
<evidence type="ECO:0000313" key="1">
    <source>
        <dbReference type="EMBL" id="QNH63635.1"/>
    </source>
</evidence>
<dbReference type="KEGG" id="hsk:H4317_07520"/>
<dbReference type="EMBL" id="CP060202">
    <property type="protein sequence ID" value="QNH63635.1"/>
    <property type="molecule type" value="Genomic_DNA"/>
</dbReference>